<dbReference type="EMBL" id="PYBV01000151">
    <property type="protein sequence ID" value="PYC61504.1"/>
    <property type="molecule type" value="Genomic_DNA"/>
</dbReference>
<feature type="non-terminal residue" evidence="1">
    <location>
        <position position="66"/>
    </location>
</feature>
<name>A0A318NDH7_9ACTN</name>
<dbReference type="AlphaFoldDB" id="A0A318NDH7"/>
<dbReference type="SUPFAM" id="SSF56091">
    <property type="entry name" value="DNA ligase/mRNA capping enzyme, catalytic domain"/>
    <property type="match status" value="1"/>
</dbReference>
<proteinExistence type="predicted"/>
<keyword evidence="2" id="KW-1185">Reference proteome</keyword>
<comment type="caution">
    <text evidence="1">The sequence shown here is derived from an EMBL/GenBank/DDBJ whole genome shotgun (WGS) entry which is preliminary data.</text>
</comment>
<gene>
    <name evidence="1" type="ORF">C7C45_33220</name>
</gene>
<evidence type="ECO:0000313" key="2">
    <source>
        <dbReference type="Proteomes" id="UP000248333"/>
    </source>
</evidence>
<dbReference type="OrthoDB" id="9759736at2"/>
<protein>
    <submittedName>
        <fullName evidence="1">Uncharacterized protein</fullName>
    </submittedName>
</protein>
<dbReference type="Proteomes" id="UP000248333">
    <property type="component" value="Unassembled WGS sequence"/>
</dbReference>
<dbReference type="Gene3D" id="1.10.287.610">
    <property type="entry name" value="Helix hairpin bin"/>
    <property type="match status" value="1"/>
</dbReference>
<evidence type="ECO:0000313" key="1">
    <source>
        <dbReference type="EMBL" id="PYC61504.1"/>
    </source>
</evidence>
<reference evidence="1 2" key="1">
    <citation type="submission" date="2018-03" db="EMBL/GenBank/DDBJ databases">
        <title>Bioinformatic expansion and discovery of thiopeptide antibiotics.</title>
        <authorList>
            <person name="Schwalen C.J."/>
            <person name="Hudson G.A."/>
            <person name="Mitchell D.A."/>
        </authorList>
    </citation>
    <scope>NUCLEOTIDE SEQUENCE [LARGE SCALE GENOMIC DNA]</scope>
    <source>
        <strain evidence="1 2">NRRL 8041</strain>
    </source>
</reference>
<accession>A0A318NDH7</accession>
<organism evidence="1 2">
    <name type="scientific">Micromonospora arborensis</name>
    <dbReference type="NCBI Taxonomy" id="2116518"/>
    <lineage>
        <taxon>Bacteria</taxon>
        <taxon>Bacillati</taxon>
        <taxon>Actinomycetota</taxon>
        <taxon>Actinomycetes</taxon>
        <taxon>Micromonosporales</taxon>
        <taxon>Micromonosporaceae</taxon>
        <taxon>Micromonospora</taxon>
    </lineage>
</organism>
<sequence length="66" mass="6743">MGMKDAAVPASPDAYADAVATAVQAAAAYYADGSTPLGDDEYDALVRAIEAYEGAHPEQVLPDSPT</sequence>